<evidence type="ECO:0000313" key="4">
    <source>
        <dbReference type="Proteomes" id="UP001500791"/>
    </source>
</evidence>
<feature type="transmembrane region" description="Helical" evidence="1">
    <location>
        <begin position="57"/>
        <end position="75"/>
    </location>
</feature>
<dbReference type="EMBL" id="BAAAEJ010000007">
    <property type="protein sequence ID" value="GAA0390803.1"/>
    <property type="molecule type" value="Genomic_DNA"/>
</dbReference>
<reference evidence="3 4" key="1">
    <citation type="journal article" date="2019" name="Int. J. Syst. Evol. Microbiol.">
        <title>The Global Catalogue of Microorganisms (GCM) 10K type strain sequencing project: providing services to taxonomists for standard genome sequencing and annotation.</title>
        <authorList>
            <consortium name="The Broad Institute Genomics Platform"/>
            <consortium name="The Broad Institute Genome Sequencing Center for Infectious Disease"/>
            <person name="Wu L."/>
            <person name="Ma J."/>
        </authorList>
    </citation>
    <scope>NUCLEOTIDE SEQUENCE [LARGE SCALE GENOMIC DNA]</scope>
    <source>
        <strain evidence="3 4">JCM 13476</strain>
    </source>
</reference>
<dbReference type="Proteomes" id="UP001500791">
    <property type="component" value="Unassembled WGS sequence"/>
</dbReference>
<evidence type="ECO:0000313" key="3">
    <source>
        <dbReference type="EMBL" id="GAA0390803.1"/>
    </source>
</evidence>
<dbReference type="InterPro" id="IPR012422">
    <property type="entry name" value="Cyt_c_oxidase_su4_bac-aa3"/>
</dbReference>
<accession>A0ABN0YCD4</accession>
<proteinExistence type="predicted"/>
<dbReference type="SUPFAM" id="SSF81469">
    <property type="entry name" value="Bacterial aa3 type cytochrome c oxidase subunit IV"/>
    <property type="match status" value="1"/>
</dbReference>
<gene>
    <name evidence="3" type="ORF">GCM10009093_16780</name>
</gene>
<keyword evidence="1" id="KW-1133">Transmembrane helix</keyword>
<organism evidence="3 4">
    <name type="scientific">Brevundimonas terrae</name>
    <dbReference type="NCBI Taxonomy" id="363631"/>
    <lineage>
        <taxon>Bacteria</taxon>
        <taxon>Pseudomonadati</taxon>
        <taxon>Pseudomonadota</taxon>
        <taxon>Alphaproteobacteria</taxon>
        <taxon>Caulobacterales</taxon>
        <taxon>Caulobacteraceae</taxon>
        <taxon>Brevundimonas</taxon>
    </lineage>
</organism>
<comment type="caution">
    <text evidence="3">The sequence shown here is derived from an EMBL/GenBank/DDBJ whole genome shotgun (WGS) entry which is preliminary data.</text>
</comment>
<dbReference type="Gene3D" id="1.20.5.160">
    <property type="entry name" value="Bacterial aa3 type cytochrome c oxidase subunit IV"/>
    <property type="match status" value="1"/>
</dbReference>
<dbReference type="RefSeq" id="WP_167176730.1">
    <property type="nucleotide sequence ID" value="NZ_BAAAEJ010000007.1"/>
</dbReference>
<dbReference type="InterPro" id="IPR036596">
    <property type="entry name" value="Cyt-C_aa3_sf"/>
</dbReference>
<evidence type="ECO:0000259" key="2">
    <source>
        <dbReference type="Pfam" id="PF07835"/>
    </source>
</evidence>
<keyword evidence="1" id="KW-0812">Transmembrane</keyword>
<feature type="transmembrane region" description="Helical" evidence="1">
    <location>
        <begin position="26"/>
        <end position="51"/>
    </location>
</feature>
<dbReference type="Pfam" id="PF07835">
    <property type="entry name" value="COX4_pro_2"/>
    <property type="match status" value="1"/>
</dbReference>
<keyword evidence="1" id="KW-0472">Membrane</keyword>
<protein>
    <recommendedName>
        <fullName evidence="2">Cytochrome c oxidase subunit IV bacterial aa3 type domain-containing protein</fullName>
    </recommendedName>
</protein>
<name>A0ABN0YCD4_9CAUL</name>
<feature type="domain" description="Cytochrome c oxidase subunit IV bacterial aa3 type" evidence="2">
    <location>
        <begin position="12"/>
        <end position="51"/>
    </location>
</feature>
<sequence>MADQHAETAHDHVHGKMETSAQSSMYLLFLEMVKWCSLSMAALILMLVVWFAVGAGFIAGFVSAAVVSVVGFFALRGKKSEQH</sequence>
<keyword evidence="4" id="KW-1185">Reference proteome</keyword>
<evidence type="ECO:0000256" key="1">
    <source>
        <dbReference type="SAM" id="Phobius"/>
    </source>
</evidence>